<evidence type="ECO:0000256" key="4">
    <source>
        <dbReference type="ARBA" id="ARBA00023136"/>
    </source>
</evidence>
<dbReference type="PANTHER" id="PTHR24027">
    <property type="entry name" value="CADHERIN-23"/>
    <property type="match status" value="1"/>
</dbReference>
<keyword evidence="4" id="KW-0472">Membrane</keyword>
<evidence type="ECO:0000313" key="7">
    <source>
        <dbReference type="EMBL" id="KAJ8969552.1"/>
    </source>
</evidence>
<dbReference type="EMBL" id="JANEYF010000521">
    <property type="protein sequence ID" value="KAJ8969552.1"/>
    <property type="molecule type" value="Genomic_DNA"/>
</dbReference>
<organism evidence="7 8">
    <name type="scientific">Rhamnusium bicolor</name>
    <dbReference type="NCBI Taxonomy" id="1586634"/>
    <lineage>
        <taxon>Eukaryota</taxon>
        <taxon>Metazoa</taxon>
        <taxon>Ecdysozoa</taxon>
        <taxon>Arthropoda</taxon>
        <taxon>Hexapoda</taxon>
        <taxon>Insecta</taxon>
        <taxon>Pterygota</taxon>
        <taxon>Neoptera</taxon>
        <taxon>Endopterygota</taxon>
        <taxon>Coleoptera</taxon>
        <taxon>Polyphaga</taxon>
        <taxon>Cucujiformia</taxon>
        <taxon>Chrysomeloidea</taxon>
        <taxon>Cerambycidae</taxon>
        <taxon>Lepturinae</taxon>
        <taxon>Rhagiini</taxon>
        <taxon>Rhamnusium</taxon>
    </lineage>
</organism>
<dbReference type="SUPFAM" id="SSF49313">
    <property type="entry name" value="Cadherin-like"/>
    <property type="match status" value="4"/>
</dbReference>
<dbReference type="PRINTS" id="PR00205">
    <property type="entry name" value="CADHERIN"/>
</dbReference>
<dbReference type="Proteomes" id="UP001162156">
    <property type="component" value="Unassembled WGS sequence"/>
</dbReference>
<dbReference type="GO" id="GO:0005912">
    <property type="term" value="C:adherens junction"/>
    <property type="evidence" value="ECO:0007669"/>
    <property type="project" value="TreeGrafter"/>
</dbReference>
<dbReference type="GO" id="GO:0034332">
    <property type="term" value="P:adherens junction organization"/>
    <property type="evidence" value="ECO:0007669"/>
    <property type="project" value="TreeGrafter"/>
</dbReference>
<dbReference type="InterPro" id="IPR002126">
    <property type="entry name" value="Cadherin-like_dom"/>
</dbReference>
<dbReference type="CDD" id="cd11304">
    <property type="entry name" value="Cadherin_repeat"/>
    <property type="match status" value="2"/>
</dbReference>
<dbReference type="GO" id="GO:0007043">
    <property type="term" value="P:cell-cell junction assembly"/>
    <property type="evidence" value="ECO:0007669"/>
    <property type="project" value="TreeGrafter"/>
</dbReference>
<reference evidence="7" key="1">
    <citation type="journal article" date="2023" name="Insect Mol. Biol.">
        <title>Genome sequencing provides insights into the evolution of gene families encoding plant cell wall-degrading enzymes in longhorned beetles.</title>
        <authorList>
            <person name="Shin N.R."/>
            <person name="Okamura Y."/>
            <person name="Kirsch R."/>
            <person name="Pauchet Y."/>
        </authorList>
    </citation>
    <scope>NUCLEOTIDE SEQUENCE</scope>
    <source>
        <strain evidence="7">RBIC_L_NR</strain>
    </source>
</reference>
<sequence>MGEEDIFDLDFRDIPKDDVYSALVYITVRQELNYQNVTFYLFDIEAKIFSVTAIDGDHGLNYEINYEKLWEDDEEANYISIDNNGTIKVNNIDRDKNDISVYKFEIMAYEVPDAPIWNNNLTISFYITDIDNKPPLVRWIVDASKQNVSFDDVTEKVTSLSFLENYAGNLNLTIFIKDLDTGENAQFTVELEDLEESTQKYTDAFMIVPTAGYRSGEFQISVRNAVYLDYEVPEWIHIQFNVLTKGLLDENKQDRMLVNITLIDYNDEVPKFNETEYEKSINETAKKGDTIIQIMATDRDAEDKVLNHTLIGSTYTSRVLGIEPDTGIIYVNADNAFDYDTVNPIFVQVRATDAVGHYATVPLTINLLDVNNKAPIIYPGDPISVEENQNSTVKLNATITASDMDTTALLSAEINWDKSYAMKNSRKLDMTDPAISQQVKFLDVHWYRLDENDDTNKDIGIDLVVNANNPDETTPDFELFDSLYICLVVTDWNTDPEFIIDKQNTSERENRTVQENAPQGTSAGSIIAIDLDVDDIVTYDCTALDPNFDWLVVNTNTGAFYVKAGNLINADTPKTFYFNYSCTASDNDFTHTSDPLIVRETYFYLILYMGQHIAIRSFKDYRRKFIFSKLISTT</sequence>
<evidence type="ECO:0000313" key="8">
    <source>
        <dbReference type="Proteomes" id="UP001162156"/>
    </source>
</evidence>
<accession>A0AAV8ZTE5</accession>
<comment type="subcellular location">
    <subcellularLocation>
        <location evidence="1">Membrane</location>
    </subcellularLocation>
</comment>
<dbReference type="GO" id="GO:0016339">
    <property type="term" value="P:calcium-dependent cell-cell adhesion via plasma membrane cell adhesion molecules"/>
    <property type="evidence" value="ECO:0007669"/>
    <property type="project" value="TreeGrafter"/>
</dbReference>
<evidence type="ECO:0000259" key="6">
    <source>
        <dbReference type="PROSITE" id="PS50268"/>
    </source>
</evidence>
<feature type="domain" description="Cadherin" evidence="6">
    <location>
        <begin position="273"/>
        <end position="377"/>
    </location>
</feature>
<dbReference type="Gene3D" id="2.60.40.60">
    <property type="entry name" value="Cadherins"/>
    <property type="match status" value="4"/>
</dbReference>
<evidence type="ECO:0000256" key="5">
    <source>
        <dbReference type="PROSITE-ProRule" id="PRU00043"/>
    </source>
</evidence>
<comment type="caution">
    <text evidence="7">The sequence shown here is derived from an EMBL/GenBank/DDBJ whole genome shotgun (WGS) entry which is preliminary data.</text>
</comment>
<dbReference type="SMART" id="SM00112">
    <property type="entry name" value="CA"/>
    <property type="match status" value="3"/>
</dbReference>
<feature type="domain" description="Cadherin" evidence="6">
    <location>
        <begin position="48"/>
        <end position="137"/>
    </location>
</feature>
<dbReference type="GO" id="GO:0016342">
    <property type="term" value="C:catenin complex"/>
    <property type="evidence" value="ECO:0007669"/>
    <property type="project" value="TreeGrafter"/>
</dbReference>
<evidence type="ECO:0000256" key="2">
    <source>
        <dbReference type="ARBA" id="ARBA00022737"/>
    </source>
</evidence>
<keyword evidence="8" id="KW-1185">Reference proteome</keyword>
<dbReference type="GO" id="GO:0016477">
    <property type="term" value="P:cell migration"/>
    <property type="evidence" value="ECO:0007669"/>
    <property type="project" value="TreeGrafter"/>
</dbReference>
<dbReference type="GO" id="GO:0008013">
    <property type="term" value="F:beta-catenin binding"/>
    <property type="evidence" value="ECO:0007669"/>
    <property type="project" value="TreeGrafter"/>
</dbReference>
<evidence type="ECO:0000256" key="1">
    <source>
        <dbReference type="ARBA" id="ARBA00004370"/>
    </source>
</evidence>
<dbReference type="PANTHER" id="PTHR24027:SF433">
    <property type="entry name" value="CADHERIN 27-RELATED"/>
    <property type="match status" value="1"/>
</dbReference>
<dbReference type="GO" id="GO:0044331">
    <property type="term" value="P:cell-cell adhesion mediated by cadherin"/>
    <property type="evidence" value="ECO:0007669"/>
    <property type="project" value="TreeGrafter"/>
</dbReference>
<name>A0AAV8ZTE5_9CUCU</name>
<gene>
    <name evidence="7" type="ORF">NQ314_001704</name>
</gene>
<proteinExistence type="predicted"/>
<dbReference type="GO" id="GO:0005509">
    <property type="term" value="F:calcium ion binding"/>
    <property type="evidence" value="ECO:0007669"/>
    <property type="project" value="UniProtKB-UniRule"/>
</dbReference>
<dbReference type="GO" id="GO:0000902">
    <property type="term" value="P:cell morphogenesis"/>
    <property type="evidence" value="ECO:0007669"/>
    <property type="project" value="TreeGrafter"/>
</dbReference>
<protein>
    <recommendedName>
        <fullName evidence="6">Cadherin domain-containing protein</fullName>
    </recommendedName>
</protein>
<keyword evidence="2" id="KW-0677">Repeat</keyword>
<dbReference type="InterPro" id="IPR015919">
    <property type="entry name" value="Cadherin-like_sf"/>
</dbReference>
<dbReference type="GO" id="GO:0045296">
    <property type="term" value="F:cadherin binding"/>
    <property type="evidence" value="ECO:0007669"/>
    <property type="project" value="TreeGrafter"/>
</dbReference>
<feature type="domain" description="Cadherin" evidence="6">
    <location>
        <begin position="154"/>
        <end position="272"/>
    </location>
</feature>
<dbReference type="InterPro" id="IPR039808">
    <property type="entry name" value="Cadherin"/>
</dbReference>
<keyword evidence="3 5" id="KW-0106">Calcium</keyword>
<dbReference type="AlphaFoldDB" id="A0AAV8ZTE5"/>
<dbReference type="GO" id="GO:0007156">
    <property type="term" value="P:homophilic cell adhesion via plasma membrane adhesion molecules"/>
    <property type="evidence" value="ECO:0007669"/>
    <property type="project" value="InterPro"/>
</dbReference>
<evidence type="ECO:0000256" key="3">
    <source>
        <dbReference type="ARBA" id="ARBA00022837"/>
    </source>
</evidence>
<dbReference type="PROSITE" id="PS50268">
    <property type="entry name" value="CADHERIN_2"/>
    <property type="match status" value="3"/>
</dbReference>